<protein>
    <submittedName>
        <fullName evidence="1">Uncharacterized protein</fullName>
    </submittedName>
</protein>
<dbReference type="AlphaFoldDB" id="A0A220S2N1"/>
<organism evidence="1 2">
    <name type="scientific">Neisseria chenwenguii</name>
    <dbReference type="NCBI Taxonomy" id="1853278"/>
    <lineage>
        <taxon>Bacteria</taxon>
        <taxon>Pseudomonadati</taxon>
        <taxon>Pseudomonadota</taxon>
        <taxon>Betaproteobacteria</taxon>
        <taxon>Neisseriales</taxon>
        <taxon>Neisseriaceae</taxon>
        <taxon>Neisseria</taxon>
    </lineage>
</organism>
<dbReference type="OrthoDB" id="8602213at2"/>
<dbReference type="KEGG" id="nei:BG910_07620"/>
<proteinExistence type="predicted"/>
<sequence length="108" mass="12190">MMNLVNTLPMRVIPIDRDRADYAVSKNRLSDYFVRNPQALKLAMQAEHTARAVRIAAHACGLWFAEWQNPDSRQTVLAVARKDTMPFAAMFEKALNSADVTAALRRNS</sequence>
<dbReference type="RefSeq" id="WP_089036329.1">
    <property type="nucleotide sequence ID" value="NZ_CP022278.1"/>
</dbReference>
<name>A0A220S2N1_9NEIS</name>
<dbReference type="EMBL" id="CP022278">
    <property type="protein sequence ID" value="ASK27628.1"/>
    <property type="molecule type" value="Genomic_DNA"/>
</dbReference>
<evidence type="ECO:0000313" key="2">
    <source>
        <dbReference type="Proteomes" id="UP000198238"/>
    </source>
</evidence>
<evidence type="ECO:0000313" key="1">
    <source>
        <dbReference type="EMBL" id="ASK27628.1"/>
    </source>
</evidence>
<gene>
    <name evidence="1" type="ORF">BG910_07620</name>
</gene>
<reference evidence="1 2" key="1">
    <citation type="submission" date="2017-06" db="EMBL/GenBank/DDBJ databases">
        <title>Neisseria chenwenguii sp. nov., isolated from the intestinal contents of Tibetan Plateau Pika in Yushu, Qinghai Province, China.</title>
        <authorList>
            <person name="Zhang G."/>
        </authorList>
    </citation>
    <scope>NUCLEOTIDE SEQUENCE [LARGE SCALE GENOMIC DNA]</scope>
    <source>
        <strain evidence="1 2">10023</strain>
    </source>
</reference>
<keyword evidence="2" id="KW-1185">Reference proteome</keyword>
<accession>A0A220S2N1</accession>
<dbReference type="Proteomes" id="UP000198238">
    <property type="component" value="Chromosome"/>
</dbReference>